<dbReference type="GO" id="GO:0008703">
    <property type="term" value="F:5-amino-6-(5-phosphoribosylamino)uracil reductase activity"/>
    <property type="evidence" value="ECO:0007669"/>
    <property type="project" value="InterPro"/>
</dbReference>
<dbReference type="GO" id="GO:0009231">
    <property type="term" value="P:riboflavin biosynthetic process"/>
    <property type="evidence" value="ECO:0007669"/>
    <property type="project" value="InterPro"/>
</dbReference>
<evidence type="ECO:0000313" key="2">
    <source>
        <dbReference type="EMBL" id="NEN05868.1"/>
    </source>
</evidence>
<organism evidence="2 3">
    <name type="scientific">Leifsonia tongyongensis</name>
    <dbReference type="NCBI Taxonomy" id="1268043"/>
    <lineage>
        <taxon>Bacteria</taxon>
        <taxon>Bacillati</taxon>
        <taxon>Actinomycetota</taxon>
        <taxon>Actinomycetes</taxon>
        <taxon>Micrococcales</taxon>
        <taxon>Microbacteriaceae</taxon>
        <taxon>Leifsonia</taxon>
    </lineage>
</organism>
<dbReference type="Proteomes" id="UP000474967">
    <property type="component" value="Unassembled WGS sequence"/>
</dbReference>
<proteinExistence type="predicted"/>
<protein>
    <submittedName>
        <fullName evidence="2">Dihydrofolate reductase family protein</fullName>
    </submittedName>
</protein>
<dbReference type="RefSeq" id="WP_163289233.1">
    <property type="nucleotide sequence ID" value="NZ_JAAGWY010000002.1"/>
</dbReference>
<dbReference type="Gene3D" id="3.40.430.10">
    <property type="entry name" value="Dihydrofolate Reductase, subunit A"/>
    <property type="match status" value="1"/>
</dbReference>
<comment type="caution">
    <text evidence="2">The sequence shown here is derived from an EMBL/GenBank/DDBJ whole genome shotgun (WGS) entry which is preliminary data.</text>
</comment>
<keyword evidence="3" id="KW-1185">Reference proteome</keyword>
<sequence length="190" mass="20995">MGKIVVSENVSLDGVVEDPTGEAGFARGGWFAEYMGDDREAWARIEYAEALGADALLHGRRTDEYFGPRWNVAPGEWADRLRSLPKYVVSSTITEPIWVNSTVVSGDVVDEVRKLKQDTSGEIVVYGSRQLVHTLLEHDLVDEVRLTVFPVVLGAGERLFGASADTMSLRLRNTQTVGDGLTHLTYEVVR</sequence>
<dbReference type="PANTHER" id="PTHR38011">
    <property type="entry name" value="DIHYDROFOLATE REDUCTASE FAMILY PROTEIN (AFU_ORTHOLOGUE AFUA_8G06820)"/>
    <property type="match status" value="1"/>
</dbReference>
<dbReference type="InterPro" id="IPR024072">
    <property type="entry name" value="DHFR-like_dom_sf"/>
</dbReference>
<reference evidence="2 3" key="1">
    <citation type="journal article" date="2014" name="J. Microbiol.">
        <title>Diaminobutyricibacter tongyongensis gen. nov., sp. nov. and Homoserinibacter gongjuensis gen. nov., sp. nov. belong to the family Microbacteriaceae.</title>
        <authorList>
            <person name="Kim S.J."/>
            <person name="Ahn J.H."/>
            <person name="Weon H.Y."/>
            <person name="Hamada M."/>
            <person name="Suzuki K."/>
            <person name="Kwon S.W."/>
        </authorList>
    </citation>
    <scope>NUCLEOTIDE SEQUENCE [LARGE SCALE GENOMIC DNA]</scope>
    <source>
        <strain evidence="2 3">NBRC 108724</strain>
    </source>
</reference>
<evidence type="ECO:0000313" key="3">
    <source>
        <dbReference type="Proteomes" id="UP000474967"/>
    </source>
</evidence>
<dbReference type="AlphaFoldDB" id="A0A6L9XY02"/>
<accession>A0A6L9XY02</accession>
<evidence type="ECO:0000259" key="1">
    <source>
        <dbReference type="Pfam" id="PF01872"/>
    </source>
</evidence>
<name>A0A6L9XY02_9MICO</name>
<dbReference type="InterPro" id="IPR002734">
    <property type="entry name" value="RibDG_C"/>
</dbReference>
<dbReference type="EMBL" id="JAAGWY010000002">
    <property type="protein sequence ID" value="NEN05868.1"/>
    <property type="molecule type" value="Genomic_DNA"/>
</dbReference>
<gene>
    <name evidence="2" type="ORF">G3T36_08275</name>
</gene>
<feature type="domain" description="Bacterial bifunctional deaminase-reductase C-terminal" evidence="1">
    <location>
        <begin position="3"/>
        <end position="181"/>
    </location>
</feature>
<dbReference type="InterPro" id="IPR050765">
    <property type="entry name" value="Riboflavin_Biosynth_HTPR"/>
</dbReference>
<dbReference type="SUPFAM" id="SSF53597">
    <property type="entry name" value="Dihydrofolate reductase-like"/>
    <property type="match status" value="1"/>
</dbReference>
<dbReference type="PANTHER" id="PTHR38011:SF11">
    <property type="entry name" value="2,5-DIAMINO-6-RIBOSYLAMINO-4(3H)-PYRIMIDINONE 5'-PHOSPHATE REDUCTASE"/>
    <property type="match status" value="1"/>
</dbReference>
<dbReference type="Pfam" id="PF01872">
    <property type="entry name" value="RibD_C"/>
    <property type="match status" value="1"/>
</dbReference>